<evidence type="ECO:0000313" key="1">
    <source>
        <dbReference type="EMBL" id="KAK5785189.1"/>
    </source>
</evidence>
<organism evidence="1 2">
    <name type="scientific">Gossypium arboreum</name>
    <name type="common">Tree cotton</name>
    <name type="synonym">Gossypium nanking</name>
    <dbReference type="NCBI Taxonomy" id="29729"/>
    <lineage>
        <taxon>Eukaryota</taxon>
        <taxon>Viridiplantae</taxon>
        <taxon>Streptophyta</taxon>
        <taxon>Embryophyta</taxon>
        <taxon>Tracheophyta</taxon>
        <taxon>Spermatophyta</taxon>
        <taxon>Magnoliopsida</taxon>
        <taxon>eudicotyledons</taxon>
        <taxon>Gunneridae</taxon>
        <taxon>Pentapetalae</taxon>
        <taxon>rosids</taxon>
        <taxon>malvids</taxon>
        <taxon>Malvales</taxon>
        <taxon>Malvaceae</taxon>
        <taxon>Malvoideae</taxon>
        <taxon>Gossypium</taxon>
    </lineage>
</organism>
<reference evidence="1 2" key="1">
    <citation type="submission" date="2023-03" db="EMBL/GenBank/DDBJ databases">
        <title>WGS of Gossypium arboreum.</title>
        <authorList>
            <person name="Yu D."/>
        </authorList>
    </citation>
    <scope>NUCLEOTIDE SEQUENCE [LARGE SCALE GENOMIC DNA]</scope>
    <source>
        <tissue evidence="1">Leaf</tissue>
    </source>
</reference>
<keyword evidence="2" id="KW-1185">Reference proteome</keyword>
<name>A0ABR0N6F4_GOSAR</name>
<sequence>MTQLFVAVSSAKISRLKHGLHSLKKGYLSVKEYLAKIKNVCDLLTASGHFIPDTHQVDIVLANLLVELEVVATITSFAPDF</sequence>
<dbReference type="Proteomes" id="UP001358586">
    <property type="component" value="Chromosome 11"/>
</dbReference>
<dbReference type="PANTHER" id="PTHR47481:SF10">
    <property type="entry name" value="COPIA-LIKE POLYPROTEIN_RETROTRANSPOSON"/>
    <property type="match status" value="1"/>
</dbReference>
<dbReference type="EMBL" id="JARKNE010000011">
    <property type="protein sequence ID" value="KAK5785189.1"/>
    <property type="molecule type" value="Genomic_DNA"/>
</dbReference>
<comment type="caution">
    <text evidence="1">The sequence shown here is derived from an EMBL/GenBank/DDBJ whole genome shotgun (WGS) entry which is preliminary data.</text>
</comment>
<evidence type="ECO:0000313" key="2">
    <source>
        <dbReference type="Proteomes" id="UP001358586"/>
    </source>
</evidence>
<dbReference type="PANTHER" id="PTHR47481">
    <property type="match status" value="1"/>
</dbReference>
<protein>
    <recommendedName>
        <fullName evidence="3">Retrotransposon gag domain-containing protein</fullName>
    </recommendedName>
</protein>
<accession>A0ABR0N6F4</accession>
<gene>
    <name evidence="1" type="ORF">PVK06_039743</name>
</gene>
<evidence type="ECO:0008006" key="3">
    <source>
        <dbReference type="Google" id="ProtNLM"/>
    </source>
</evidence>
<proteinExistence type="predicted"/>